<accession>A0A238K7N7</accession>
<keyword evidence="11" id="KW-0479">Metal-binding</keyword>
<dbReference type="GO" id="GO:0006508">
    <property type="term" value="P:proteolysis"/>
    <property type="evidence" value="ECO:0007669"/>
    <property type="project" value="UniProtKB-KW"/>
</dbReference>
<feature type="transmembrane region" description="Helical" evidence="11">
    <location>
        <begin position="376"/>
        <end position="408"/>
    </location>
</feature>
<dbReference type="GO" id="GO:0046872">
    <property type="term" value="F:metal ion binding"/>
    <property type="evidence" value="ECO:0007669"/>
    <property type="project" value="UniProtKB-KW"/>
</dbReference>
<dbReference type="Proteomes" id="UP000220836">
    <property type="component" value="Unassembled WGS sequence"/>
</dbReference>
<evidence type="ECO:0000313" key="14">
    <source>
        <dbReference type="Proteomes" id="UP000220836"/>
    </source>
</evidence>
<dbReference type="Gene3D" id="2.30.42.10">
    <property type="match status" value="1"/>
</dbReference>
<dbReference type="CDD" id="cd06163">
    <property type="entry name" value="S2P-M50_PDZ_RseP-like"/>
    <property type="match status" value="1"/>
</dbReference>
<evidence type="ECO:0000256" key="7">
    <source>
        <dbReference type="ARBA" id="ARBA00022833"/>
    </source>
</evidence>
<dbReference type="InterPro" id="IPR008915">
    <property type="entry name" value="Peptidase_M50"/>
</dbReference>
<keyword evidence="10 11" id="KW-0472">Membrane</keyword>
<dbReference type="InterPro" id="IPR001478">
    <property type="entry name" value="PDZ"/>
</dbReference>
<keyword evidence="8 11" id="KW-1133">Transmembrane helix</keyword>
<evidence type="ECO:0000256" key="11">
    <source>
        <dbReference type="RuleBase" id="RU362031"/>
    </source>
</evidence>
<dbReference type="SUPFAM" id="SSF50156">
    <property type="entry name" value="PDZ domain-like"/>
    <property type="match status" value="1"/>
</dbReference>
<comment type="similarity">
    <text evidence="3 11">Belongs to the peptidase M50B family.</text>
</comment>
<evidence type="ECO:0000256" key="5">
    <source>
        <dbReference type="ARBA" id="ARBA00022692"/>
    </source>
</evidence>
<proteinExistence type="inferred from homology"/>
<dbReference type="RefSeq" id="WP_097804101.1">
    <property type="nucleotide sequence ID" value="NZ_FXYH01000004.1"/>
</dbReference>
<dbReference type="Pfam" id="PF02163">
    <property type="entry name" value="Peptidase_M50"/>
    <property type="match status" value="1"/>
</dbReference>
<organism evidence="13 14">
    <name type="scientific">Pelagimonas varians</name>
    <dbReference type="NCBI Taxonomy" id="696760"/>
    <lineage>
        <taxon>Bacteria</taxon>
        <taxon>Pseudomonadati</taxon>
        <taxon>Pseudomonadota</taxon>
        <taxon>Alphaproteobacteria</taxon>
        <taxon>Rhodobacterales</taxon>
        <taxon>Roseobacteraceae</taxon>
        <taxon>Pelagimonas</taxon>
    </lineage>
</organism>
<dbReference type="EMBL" id="FXYH01000004">
    <property type="protein sequence ID" value="SMX38931.1"/>
    <property type="molecule type" value="Genomic_DNA"/>
</dbReference>
<keyword evidence="7 11" id="KW-0862">Zinc</keyword>
<feature type="transmembrane region" description="Helical" evidence="11">
    <location>
        <begin position="420"/>
        <end position="440"/>
    </location>
</feature>
<keyword evidence="6 11" id="KW-0378">Hydrolase</keyword>
<dbReference type="PANTHER" id="PTHR42837:SF2">
    <property type="entry name" value="MEMBRANE METALLOPROTEASE ARASP2, CHLOROPLASTIC-RELATED"/>
    <property type="match status" value="1"/>
</dbReference>
<evidence type="ECO:0000256" key="8">
    <source>
        <dbReference type="ARBA" id="ARBA00022989"/>
    </source>
</evidence>
<evidence type="ECO:0000256" key="2">
    <source>
        <dbReference type="ARBA" id="ARBA00004141"/>
    </source>
</evidence>
<dbReference type="InterPro" id="IPR036034">
    <property type="entry name" value="PDZ_sf"/>
</dbReference>
<dbReference type="InterPro" id="IPR004387">
    <property type="entry name" value="Pept_M50_Zn"/>
</dbReference>
<evidence type="ECO:0000256" key="6">
    <source>
        <dbReference type="ARBA" id="ARBA00022801"/>
    </source>
</evidence>
<dbReference type="PANTHER" id="PTHR42837">
    <property type="entry name" value="REGULATOR OF SIGMA-E PROTEASE RSEP"/>
    <property type="match status" value="1"/>
</dbReference>
<reference evidence="13 14" key="1">
    <citation type="submission" date="2017-05" db="EMBL/GenBank/DDBJ databases">
        <authorList>
            <person name="Song R."/>
            <person name="Chenine A.L."/>
            <person name="Ruprecht R.M."/>
        </authorList>
    </citation>
    <scope>NUCLEOTIDE SEQUENCE [LARGE SCALE GENOMIC DNA]</scope>
    <source>
        <strain evidence="13 14">CECT 8663</strain>
    </source>
</reference>
<evidence type="ECO:0000256" key="9">
    <source>
        <dbReference type="ARBA" id="ARBA00023049"/>
    </source>
</evidence>
<dbReference type="EC" id="3.4.24.-" evidence="11"/>
<evidence type="ECO:0000256" key="1">
    <source>
        <dbReference type="ARBA" id="ARBA00001947"/>
    </source>
</evidence>
<sequence>MDLTTLIPQFGGLLWTLLFFVVALSIIVAIHEYGHYIVGKKTGIYPEVFSLGFGPVLWSRYDNFGTKWQIAAIPFGGFVKFRGDANASGGVDGEAMQALDDTALRSTMHGAPLWARTATVAAGPVFNFILSIVLFTGVLLVRGVVTEPLTVGELRTMPTVQELQIGDVVTAIEGAAPPAFDDADAYTAFMKALPQKPELEYTVLRRGSEQVVSGPYVYPPIVTQVAPRSAARDAGLQQGDVITAIDGEPVFAFDQLKQKVESSDGATLALTIWRDGKDVTADLTPRRVDEPQADNSFKTFFRIGVIGGILFEPATQTPGFGEAFMAGVNQVGRIISGSLSGMWHMVTGAISTCNLSGPIGIAETSGDMASQGTANFIWFIAVLSTAVGLINLFPIPVLDGGHLVFYAYEAVTGRQPSERVLHLLMKVGVAVVLGVMILGVTSDLFC</sequence>
<dbReference type="NCBIfam" id="TIGR00054">
    <property type="entry name" value="RIP metalloprotease RseP"/>
    <property type="match status" value="1"/>
</dbReference>
<feature type="domain" description="PDZ" evidence="12">
    <location>
        <begin position="197"/>
        <end position="276"/>
    </location>
</feature>
<dbReference type="GO" id="GO:0004222">
    <property type="term" value="F:metalloendopeptidase activity"/>
    <property type="evidence" value="ECO:0007669"/>
    <property type="project" value="InterPro"/>
</dbReference>
<feature type="transmembrane region" description="Helical" evidence="11">
    <location>
        <begin position="125"/>
        <end position="145"/>
    </location>
</feature>
<keyword evidence="9 11" id="KW-0482">Metalloprotease</keyword>
<evidence type="ECO:0000259" key="12">
    <source>
        <dbReference type="SMART" id="SM00228"/>
    </source>
</evidence>
<name>A0A238K7N7_9RHOB</name>
<protein>
    <recommendedName>
        <fullName evidence="11">Zinc metalloprotease</fullName>
        <ecNumber evidence="11">3.4.24.-</ecNumber>
    </recommendedName>
</protein>
<dbReference type="CDD" id="cd23081">
    <property type="entry name" value="cpPDZ_EcRseP-like"/>
    <property type="match status" value="1"/>
</dbReference>
<evidence type="ECO:0000256" key="10">
    <source>
        <dbReference type="ARBA" id="ARBA00023136"/>
    </source>
</evidence>
<dbReference type="Pfam" id="PF17820">
    <property type="entry name" value="PDZ_6"/>
    <property type="match status" value="1"/>
</dbReference>
<gene>
    <name evidence="13" type="primary">rseP</name>
    <name evidence="13" type="ORF">PEV8663_01615</name>
</gene>
<dbReference type="SMART" id="SM00228">
    <property type="entry name" value="PDZ"/>
    <property type="match status" value="1"/>
</dbReference>
<comment type="subcellular location">
    <subcellularLocation>
        <location evidence="2">Membrane</location>
        <topology evidence="2">Multi-pass membrane protein</topology>
    </subcellularLocation>
</comment>
<keyword evidence="14" id="KW-1185">Reference proteome</keyword>
<feature type="transmembrane region" description="Helical" evidence="11">
    <location>
        <begin position="12"/>
        <end position="31"/>
    </location>
</feature>
<evidence type="ECO:0000256" key="4">
    <source>
        <dbReference type="ARBA" id="ARBA00022670"/>
    </source>
</evidence>
<evidence type="ECO:0000256" key="3">
    <source>
        <dbReference type="ARBA" id="ARBA00007931"/>
    </source>
</evidence>
<keyword evidence="4 13" id="KW-0645">Protease</keyword>
<keyword evidence="5 11" id="KW-0812">Transmembrane</keyword>
<dbReference type="InterPro" id="IPR041489">
    <property type="entry name" value="PDZ_6"/>
</dbReference>
<dbReference type="OrthoDB" id="9782003at2"/>
<evidence type="ECO:0000313" key="13">
    <source>
        <dbReference type="EMBL" id="SMX38931.1"/>
    </source>
</evidence>
<dbReference type="AlphaFoldDB" id="A0A238K7N7"/>
<comment type="cofactor">
    <cofactor evidence="1 11">
        <name>Zn(2+)</name>
        <dbReference type="ChEBI" id="CHEBI:29105"/>
    </cofactor>
</comment>
<dbReference type="GO" id="GO:0016020">
    <property type="term" value="C:membrane"/>
    <property type="evidence" value="ECO:0007669"/>
    <property type="project" value="UniProtKB-SubCell"/>
</dbReference>